<proteinExistence type="predicted"/>
<dbReference type="AlphaFoldDB" id="M0ZPF2"/>
<dbReference type="Proteomes" id="UP000011115">
    <property type="component" value="Unassembled WGS sequence"/>
</dbReference>
<dbReference type="Gramene" id="PGSC0003DMT400005073">
    <property type="protein sequence ID" value="PGSC0003DMT400005073"/>
    <property type="gene ID" value="PGSC0003DMG400002005"/>
</dbReference>
<dbReference type="EnsemblPlants" id="PGSC0003DMT400005073">
    <property type="protein sequence ID" value="PGSC0003DMT400005073"/>
    <property type="gene ID" value="PGSC0003DMG400002005"/>
</dbReference>
<keyword evidence="2" id="KW-1185">Reference proteome</keyword>
<organism evidence="1 2">
    <name type="scientific">Solanum tuberosum</name>
    <name type="common">Potato</name>
    <dbReference type="NCBI Taxonomy" id="4113"/>
    <lineage>
        <taxon>Eukaryota</taxon>
        <taxon>Viridiplantae</taxon>
        <taxon>Streptophyta</taxon>
        <taxon>Embryophyta</taxon>
        <taxon>Tracheophyta</taxon>
        <taxon>Spermatophyta</taxon>
        <taxon>Magnoliopsida</taxon>
        <taxon>eudicotyledons</taxon>
        <taxon>Gunneridae</taxon>
        <taxon>Pentapetalae</taxon>
        <taxon>asterids</taxon>
        <taxon>lamiids</taxon>
        <taxon>Solanales</taxon>
        <taxon>Solanaceae</taxon>
        <taxon>Solanoideae</taxon>
        <taxon>Solaneae</taxon>
        <taxon>Solanum</taxon>
    </lineage>
</organism>
<dbReference type="PaxDb" id="4113-PGSC0003DMT400005073"/>
<evidence type="ECO:0000313" key="2">
    <source>
        <dbReference type="Proteomes" id="UP000011115"/>
    </source>
</evidence>
<accession>M0ZPF2</accession>
<dbReference type="InParanoid" id="M0ZPF2"/>
<evidence type="ECO:0000313" key="1">
    <source>
        <dbReference type="EnsemblPlants" id="PGSC0003DMT400005073"/>
    </source>
</evidence>
<dbReference type="HOGENOM" id="CLU_2927149_0_0_1"/>
<reference evidence="2" key="1">
    <citation type="journal article" date="2011" name="Nature">
        <title>Genome sequence and analysis of the tuber crop potato.</title>
        <authorList>
            <consortium name="The Potato Genome Sequencing Consortium"/>
        </authorList>
    </citation>
    <scope>NUCLEOTIDE SEQUENCE [LARGE SCALE GENOMIC DNA]</scope>
    <source>
        <strain evidence="2">cv. DM1-3 516 R44</strain>
    </source>
</reference>
<name>M0ZPF2_SOLTU</name>
<protein>
    <submittedName>
        <fullName evidence="1">Uncharacterized protein</fullName>
    </submittedName>
</protein>
<sequence length="61" mass="6812">MDFPSFAFPNRAIKGQSLFVIESANIGYTGKKCENTGGWKLDFWCPKIPKETDIPAVYIGI</sequence>
<reference evidence="1" key="2">
    <citation type="submission" date="2015-06" db="UniProtKB">
        <authorList>
            <consortium name="EnsemblPlants"/>
        </authorList>
    </citation>
    <scope>IDENTIFICATION</scope>
    <source>
        <strain evidence="1">DM1-3 516 R44</strain>
    </source>
</reference>